<dbReference type="PANTHER" id="PTHR43391:SF14">
    <property type="entry name" value="DEHYDROGENASE_REDUCTASE SDR FAMILY PROTEIN 7-LIKE"/>
    <property type="match status" value="1"/>
</dbReference>
<dbReference type="PANTHER" id="PTHR43391">
    <property type="entry name" value="RETINOL DEHYDROGENASE-RELATED"/>
    <property type="match status" value="1"/>
</dbReference>
<dbReference type="PRINTS" id="PR00081">
    <property type="entry name" value="GDHRDH"/>
</dbReference>
<dbReference type="SMART" id="SM00822">
    <property type="entry name" value="PKS_KR"/>
    <property type="match status" value="1"/>
</dbReference>
<comment type="similarity">
    <text evidence="1">Belongs to the short-chain dehydrogenases/reductases (SDR) family.</text>
</comment>
<dbReference type="OrthoDB" id="4611475at2"/>
<evidence type="ECO:0000313" key="6">
    <source>
        <dbReference type="Proteomes" id="UP000186438"/>
    </source>
</evidence>
<dbReference type="Proteomes" id="UP000186438">
    <property type="component" value="Unassembled WGS sequence"/>
</dbReference>
<dbReference type="EMBL" id="MPNT01000001">
    <property type="protein sequence ID" value="OJZ76175.1"/>
    <property type="molecule type" value="Genomic_DNA"/>
</dbReference>
<feature type="domain" description="Ketoreductase" evidence="4">
    <location>
        <begin position="9"/>
        <end position="184"/>
    </location>
</feature>
<evidence type="ECO:0000259" key="4">
    <source>
        <dbReference type="SMART" id="SM00822"/>
    </source>
</evidence>
<dbReference type="InterPro" id="IPR057326">
    <property type="entry name" value="KR_dom"/>
</dbReference>
<evidence type="ECO:0000256" key="3">
    <source>
        <dbReference type="ARBA" id="ARBA00023002"/>
    </source>
</evidence>
<evidence type="ECO:0000313" key="5">
    <source>
        <dbReference type="EMBL" id="OJZ76175.1"/>
    </source>
</evidence>
<dbReference type="AlphaFoldDB" id="A0A1Q4I2N6"/>
<keyword evidence="2" id="KW-0521">NADP</keyword>
<organism evidence="5 6">
    <name type="scientific">Mycobacterium paraffinicum</name>
    <dbReference type="NCBI Taxonomy" id="53378"/>
    <lineage>
        <taxon>Bacteria</taxon>
        <taxon>Bacillati</taxon>
        <taxon>Actinomycetota</taxon>
        <taxon>Actinomycetes</taxon>
        <taxon>Mycobacteriales</taxon>
        <taxon>Mycobacteriaceae</taxon>
        <taxon>Mycobacterium</taxon>
    </lineage>
</organism>
<evidence type="ECO:0000256" key="2">
    <source>
        <dbReference type="ARBA" id="ARBA00022857"/>
    </source>
</evidence>
<keyword evidence="3" id="KW-0560">Oxidoreductase</keyword>
<dbReference type="InterPro" id="IPR002347">
    <property type="entry name" value="SDR_fam"/>
</dbReference>
<name>A0A1Q4I2N6_9MYCO</name>
<reference evidence="5 6" key="1">
    <citation type="submission" date="2016-11" db="EMBL/GenBank/DDBJ databases">
        <title>Genome sequences of unsequenced Mycobacteria.</title>
        <authorList>
            <person name="Greninger A.L."/>
            <person name="Fang F."/>
            <person name="Jerome K.R."/>
        </authorList>
    </citation>
    <scope>NUCLEOTIDE SEQUENCE [LARGE SCALE GENOMIC DNA]</scope>
    <source>
        <strain evidence="5 6">M11</strain>
    </source>
</reference>
<dbReference type="Gene3D" id="3.40.50.720">
    <property type="entry name" value="NAD(P)-binding Rossmann-like Domain"/>
    <property type="match status" value="1"/>
</dbReference>
<dbReference type="Pfam" id="PF00106">
    <property type="entry name" value="adh_short"/>
    <property type="match status" value="1"/>
</dbReference>
<dbReference type="STRING" id="53378.BRW65_01745"/>
<proteinExistence type="inferred from homology"/>
<gene>
    <name evidence="5" type="ORF">BRW65_01745</name>
</gene>
<dbReference type="InterPro" id="IPR036291">
    <property type="entry name" value="NAD(P)-bd_dom_sf"/>
</dbReference>
<dbReference type="RefSeq" id="WP_073870535.1">
    <property type="nucleotide sequence ID" value="NZ_MPNT01000001.1"/>
</dbReference>
<dbReference type="SUPFAM" id="SSF51735">
    <property type="entry name" value="NAD(P)-binding Rossmann-fold domains"/>
    <property type="match status" value="1"/>
</dbReference>
<keyword evidence="6" id="KW-1185">Reference proteome</keyword>
<dbReference type="CDD" id="cd05233">
    <property type="entry name" value="SDR_c"/>
    <property type="match status" value="1"/>
</dbReference>
<dbReference type="PROSITE" id="PS00061">
    <property type="entry name" value="ADH_SHORT"/>
    <property type="match status" value="1"/>
</dbReference>
<dbReference type="GO" id="GO:0016491">
    <property type="term" value="F:oxidoreductase activity"/>
    <property type="evidence" value="ECO:0007669"/>
    <property type="project" value="UniProtKB-KW"/>
</dbReference>
<dbReference type="InterPro" id="IPR020904">
    <property type="entry name" value="Sc_DH/Rdtase_CS"/>
</dbReference>
<protein>
    <submittedName>
        <fullName evidence="5">Oxidoreductase</fullName>
    </submittedName>
</protein>
<accession>A0A1Q4I2N6</accession>
<comment type="caution">
    <text evidence="5">The sequence shown here is derived from an EMBL/GenBank/DDBJ whole genome shotgun (WGS) entry which is preliminary data.</text>
</comment>
<evidence type="ECO:0000256" key="1">
    <source>
        <dbReference type="ARBA" id="ARBA00006484"/>
    </source>
</evidence>
<sequence>MSDTGLAGAGVLVVGASSGIGRAVAIAAAARGARVAVAARRTNLLEALAVELGGTAHQLDVTSPASISRAVAEAAEALAGLDVLVCSCGVFPLARVEHVDAATWKEAFAVNTIGPALVLSAAFPYLSPDAVIAVASSDKVGRPPAATAAYSASKAALDEILRSWRLEHPDLRVIRLGIGPTADTELMRGADQDLVVELTELWRREGRLPETMAAVSDVAELVVATIATARSTETVVAESVQFRPRLATGTNPDPTRRESV</sequence>